<dbReference type="Proteomes" id="UP001060085">
    <property type="component" value="Linkage Group LG06"/>
</dbReference>
<evidence type="ECO:0000313" key="2">
    <source>
        <dbReference type="Proteomes" id="UP001060085"/>
    </source>
</evidence>
<sequence>MDPIDVETVLLLMRNLSINLTSPDFEDHYGITDNGDITELHVILCGTPQTNCYSLFCISSPWKGERIGFGLLVNPFYIWHLTFYKILFQRRLLSSYEIELGKEDGNDPTNIIHDQRVDVSHFVT</sequence>
<protein>
    <submittedName>
        <fullName evidence="1">Uncharacterized protein</fullName>
    </submittedName>
</protein>
<gene>
    <name evidence="1" type="ORF">M9H77_26639</name>
</gene>
<name>A0ACC0AB76_CATRO</name>
<accession>A0ACC0AB76</accession>
<organism evidence="1 2">
    <name type="scientific">Catharanthus roseus</name>
    <name type="common">Madagascar periwinkle</name>
    <name type="synonym">Vinca rosea</name>
    <dbReference type="NCBI Taxonomy" id="4058"/>
    <lineage>
        <taxon>Eukaryota</taxon>
        <taxon>Viridiplantae</taxon>
        <taxon>Streptophyta</taxon>
        <taxon>Embryophyta</taxon>
        <taxon>Tracheophyta</taxon>
        <taxon>Spermatophyta</taxon>
        <taxon>Magnoliopsida</taxon>
        <taxon>eudicotyledons</taxon>
        <taxon>Gunneridae</taxon>
        <taxon>Pentapetalae</taxon>
        <taxon>asterids</taxon>
        <taxon>lamiids</taxon>
        <taxon>Gentianales</taxon>
        <taxon>Apocynaceae</taxon>
        <taxon>Rauvolfioideae</taxon>
        <taxon>Vinceae</taxon>
        <taxon>Catharanthinae</taxon>
        <taxon>Catharanthus</taxon>
    </lineage>
</organism>
<keyword evidence="2" id="KW-1185">Reference proteome</keyword>
<dbReference type="EMBL" id="CM044706">
    <property type="protein sequence ID" value="KAI5657846.1"/>
    <property type="molecule type" value="Genomic_DNA"/>
</dbReference>
<proteinExistence type="predicted"/>
<evidence type="ECO:0000313" key="1">
    <source>
        <dbReference type="EMBL" id="KAI5657846.1"/>
    </source>
</evidence>
<comment type="caution">
    <text evidence="1">The sequence shown here is derived from an EMBL/GenBank/DDBJ whole genome shotgun (WGS) entry which is preliminary data.</text>
</comment>
<reference evidence="2" key="1">
    <citation type="journal article" date="2023" name="Nat. Plants">
        <title>Single-cell RNA sequencing provides a high-resolution roadmap for understanding the multicellular compartmentation of specialized metabolism.</title>
        <authorList>
            <person name="Sun S."/>
            <person name="Shen X."/>
            <person name="Li Y."/>
            <person name="Li Y."/>
            <person name="Wang S."/>
            <person name="Li R."/>
            <person name="Zhang H."/>
            <person name="Shen G."/>
            <person name="Guo B."/>
            <person name="Wei J."/>
            <person name="Xu J."/>
            <person name="St-Pierre B."/>
            <person name="Chen S."/>
            <person name="Sun C."/>
        </authorList>
    </citation>
    <scope>NUCLEOTIDE SEQUENCE [LARGE SCALE GENOMIC DNA]</scope>
</reference>